<evidence type="ECO:0000256" key="2">
    <source>
        <dbReference type="ARBA" id="ARBA00022801"/>
    </source>
</evidence>
<protein>
    <recommendedName>
        <fullName evidence="3">Carboxylic ester hydrolase</fullName>
        <ecNumber evidence="3">3.1.1.-</ecNumber>
    </recommendedName>
</protein>
<evidence type="ECO:0000313" key="6">
    <source>
        <dbReference type="Proteomes" id="UP000241507"/>
    </source>
</evidence>
<dbReference type="InterPro" id="IPR050309">
    <property type="entry name" value="Type-B_Carboxylest/Lipase"/>
</dbReference>
<organism evidence="5 6">
    <name type="scientific">Christiangramia fulva</name>
    <dbReference type="NCBI Taxonomy" id="2126553"/>
    <lineage>
        <taxon>Bacteria</taxon>
        <taxon>Pseudomonadati</taxon>
        <taxon>Bacteroidota</taxon>
        <taxon>Flavobacteriia</taxon>
        <taxon>Flavobacteriales</taxon>
        <taxon>Flavobacteriaceae</taxon>
        <taxon>Christiangramia</taxon>
    </lineage>
</organism>
<dbReference type="AlphaFoldDB" id="A0A2R3Z2M4"/>
<evidence type="ECO:0000256" key="3">
    <source>
        <dbReference type="RuleBase" id="RU361235"/>
    </source>
</evidence>
<accession>A0A2R3Z2M4</accession>
<feature type="signal peptide" evidence="3">
    <location>
        <begin position="1"/>
        <end position="23"/>
    </location>
</feature>
<feature type="domain" description="Carboxylesterase type B" evidence="4">
    <location>
        <begin position="27"/>
        <end position="506"/>
    </location>
</feature>
<sequence length="524" mass="58242">MRIRFEFIAALSLFLNFSLSAQAPVKAETNYGLVQGFHDNQSDLDLFLGIPFAKPPVGDLRWKAPQEPDEWQGIKKTTEFAAAPMQTNVFGDMVYRGKGFSEDCLYLNIWTPNASENKSLPVLVYFYGGGFVAGSGGEPRYDGTSLAQKGIVVVTVNYRLNIFGFYAHPALSAEAPYHASGNYGLLDQNAALKWVSENIENFGGDPEKITIGGESAGSISVSAQMASPMSKDYLAGAMGESGASIKPTLAPVPLSEAEKIGVEFMKKTSYNSIEDLRALSAEELYKVYQESGRFGFPTVIDHYFLPKPLPEIFRNGEEAQIPLLVGWNSAEVDGQGIMQGKEYNEENYKNKLKELYPENFEEVVELYPSGNTKKIRESATQLASDRFIAYSTWKWFDLHRKNSEEPVYRYLFKKIRPAAKANPDYTPIGAAHASEIEYFLGNLGRMDNPNLKEIDFKISDTIQQYLANFIKTGNPNGAGLPKWPSAEASDVTPPVLIMDAEFETQDAENDKRYLFLDGAYGNDE</sequence>
<gene>
    <name evidence="5" type="ORF">C7S20_04035</name>
</gene>
<evidence type="ECO:0000256" key="1">
    <source>
        <dbReference type="ARBA" id="ARBA00005964"/>
    </source>
</evidence>
<dbReference type="EC" id="3.1.1.-" evidence="3"/>
<keyword evidence="3" id="KW-0732">Signal</keyword>
<dbReference type="PANTHER" id="PTHR11559">
    <property type="entry name" value="CARBOXYLESTERASE"/>
    <property type="match status" value="1"/>
</dbReference>
<dbReference type="SUPFAM" id="SSF53474">
    <property type="entry name" value="alpha/beta-Hydrolases"/>
    <property type="match status" value="1"/>
</dbReference>
<comment type="similarity">
    <text evidence="1 3">Belongs to the type-B carboxylesterase/lipase family.</text>
</comment>
<reference evidence="6" key="1">
    <citation type="submission" date="2018-03" db="EMBL/GenBank/DDBJ databases">
        <title>Gramella fulva sp. nov., isolated from a dry surface of tidal flat.</title>
        <authorList>
            <person name="Hwang S.H."/>
            <person name="Hwang W.M."/>
            <person name="Kang K."/>
            <person name="Ahn T.-Y."/>
        </authorList>
    </citation>
    <scope>NUCLEOTIDE SEQUENCE [LARGE SCALE GENOMIC DNA]</scope>
    <source>
        <strain evidence="6">SH35</strain>
    </source>
</reference>
<evidence type="ECO:0000259" key="4">
    <source>
        <dbReference type="Pfam" id="PF00135"/>
    </source>
</evidence>
<dbReference type="EMBL" id="CP028136">
    <property type="protein sequence ID" value="AVR44498.1"/>
    <property type="molecule type" value="Genomic_DNA"/>
</dbReference>
<evidence type="ECO:0000313" key="5">
    <source>
        <dbReference type="EMBL" id="AVR44498.1"/>
    </source>
</evidence>
<keyword evidence="6" id="KW-1185">Reference proteome</keyword>
<dbReference type="InterPro" id="IPR029058">
    <property type="entry name" value="AB_hydrolase_fold"/>
</dbReference>
<dbReference type="InterPro" id="IPR002018">
    <property type="entry name" value="CarbesteraseB"/>
</dbReference>
<dbReference type="PROSITE" id="PS00122">
    <property type="entry name" value="CARBOXYLESTERASE_B_1"/>
    <property type="match status" value="1"/>
</dbReference>
<dbReference type="GO" id="GO:0016787">
    <property type="term" value="F:hydrolase activity"/>
    <property type="evidence" value="ECO:0007669"/>
    <property type="project" value="UniProtKB-KW"/>
</dbReference>
<dbReference type="PROSITE" id="PS00941">
    <property type="entry name" value="CARBOXYLESTERASE_B_2"/>
    <property type="match status" value="1"/>
</dbReference>
<feature type="chain" id="PRO_5015214652" description="Carboxylic ester hydrolase" evidence="3">
    <location>
        <begin position="24"/>
        <end position="524"/>
    </location>
</feature>
<name>A0A2R3Z2M4_9FLAO</name>
<dbReference type="Proteomes" id="UP000241507">
    <property type="component" value="Chromosome"/>
</dbReference>
<keyword evidence="2 3" id="KW-0378">Hydrolase</keyword>
<proteinExistence type="inferred from homology"/>
<dbReference type="InterPro" id="IPR019819">
    <property type="entry name" value="Carboxylesterase_B_CS"/>
</dbReference>
<dbReference type="Pfam" id="PF00135">
    <property type="entry name" value="COesterase"/>
    <property type="match status" value="1"/>
</dbReference>
<dbReference type="OrthoDB" id="9775851at2"/>
<dbReference type="InterPro" id="IPR019826">
    <property type="entry name" value="Carboxylesterase_B_AS"/>
</dbReference>
<dbReference type="KEGG" id="grs:C7S20_04035"/>
<dbReference type="RefSeq" id="WP_107011276.1">
    <property type="nucleotide sequence ID" value="NZ_CP028136.1"/>
</dbReference>
<dbReference type="Gene3D" id="3.40.50.1820">
    <property type="entry name" value="alpha/beta hydrolase"/>
    <property type="match status" value="1"/>
</dbReference>